<name>A0A820D9Q0_9BILA</name>
<feature type="non-terminal residue" evidence="1">
    <location>
        <position position="1"/>
    </location>
</feature>
<accession>A0A820D9Q0</accession>
<organism evidence="1 2">
    <name type="scientific">Adineta steineri</name>
    <dbReference type="NCBI Taxonomy" id="433720"/>
    <lineage>
        <taxon>Eukaryota</taxon>
        <taxon>Metazoa</taxon>
        <taxon>Spiralia</taxon>
        <taxon>Gnathifera</taxon>
        <taxon>Rotifera</taxon>
        <taxon>Eurotatoria</taxon>
        <taxon>Bdelloidea</taxon>
        <taxon>Adinetida</taxon>
        <taxon>Adinetidae</taxon>
        <taxon>Adineta</taxon>
    </lineage>
</organism>
<dbReference type="EMBL" id="CAJOAY010010617">
    <property type="protein sequence ID" value="CAF4224337.1"/>
    <property type="molecule type" value="Genomic_DNA"/>
</dbReference>
<reference evidence="1" key="1">
    <citation type="submission" date="2021-02" db="EMBL/GenBank/DDBJ databases">
        <authorList>
            <person name="Nowell W R."/>
        </authorList>
    </citation>
    <scope>NUCLEOTIDE SEQUENCE</scope>
</reference>
<comment type="caution">
    <text evidence="1">The sequence shown here is derived from an EMBL/GenBank/DDBJ whole genome shotgun (WGS) entry which is preliminary data.</text>
</comment>
<gene>
    <name evidence="1" type="ORF">OKA104_LOCUS42213</name>
</gene>
<proteinExistence type="predicted"/>
<protein>
    <submittedName>
        <fullName evidence="1">Uncharacterized protein</fullName>
    </submittedName>
</protein>
<evidence type="ECO:0000313" key="1">
    <source>
        <dbReference type="EMBL" id="CAF4224337.1"/>
    </source>
</evidence>
<sequence>MFNPAESDIAATMMYMNGDVQ</sequence>
<evidence type="ECO:0000313" key="2">
    <source>
        <dbReference type="Proteomes" id="UP000663881"/>
    </source>
</evidence>
<dbReference type="AlphaFoldDB" id="A0A820D9Q0"/>
<dbReference type="Proteomes" id="UP000663881">
    <property type="component" value="Unassembled WGS sequence"/>
</dbReference>